<evidence type="ECO:0000256" key="5">
    <source>
        <dbReference type="ARBA" id="ARBA00023180"/>
    </source>
</evidence>
<keyword evidence="5" id="KW-0325">Glycoprotein</keyword>
<dbReference type="OrthoDB" id="660550at2759"/>
<dbReference type="InterPro" id="IPR033121">
    <property type="entry name" value="PEPTIDASE_A1"/>
</dbReference>
<evidence type="ECO:0000313" key="8">
    <source>
        <dbReference type="Proteomes" id="UP000325081"/>
    </source>
</evidence>
<proteinExistence type="inferred from homology"/>
<dbReference type="InterPro" id="IPR051708">
    <property type="entry name" value="Plant_Aspart_Prot_A1"/>
</dbReference>
<dbReference type="SUPFAM" id="SSF50630">
    <property type="entry name" value="Acid proteases"/>
    <property type="match status" value="1"/>
</dbReference>
<evidence type="ECO:0000256" key="2">
    <source>
        <dbReference type="ARBA" id="ARBA00022670"/>
    </source>
</evidence>
<dbReference type="PANTHER" id="PTHR47967:SF23">
    <property type="entry name" value="OS04G0448300 PROTEIN"/>
    <property type="match status" value="1"/>
</dbReference>
<name>A0A5A7Q4M7_STRAF</name>
<dbReference type="EMBL" id="BKCP01005849">
    <property type="protein sequence ID" value="GER40140.1"/>
    <property type="molecule type" value="Genomic_DNA"/>
</dbReference>
<evidence type="ECO:0000256" key="4">
    <source>
        <dbReference type="ARBA" id="ARBA00022801"/>
    </source>
</evidence>
<dbReference type="PANTHER" id="PTHR47967">
    <property type="entry name" value="OS07G0603500 PROTEIN-RELATED"/>
    <property type="match status" value="1"/>
</dbReference>
<reference evidence="8" key="1">
    <citation type="journal article" date="2019" name="Curr. Biol.">
        <title>Genome Sequence of Striga asiatica Provides Insight into the Evolution of Plant Parasitism.</title>
        <authorList>
            <person name="Yoshida S."/>
            <person name="Kim S."/>
            <person name="Wafula E.K."/>
            <person name="Tanskanen J."/>
            <person name="Kim Y.M."/>
            <person name="Honaas L."/>
            <person name="Yang Z."/>
            <person name="Spallek T."/>
            <person name="Conn C.E."/>
            <person name="Ichihashi Y."/>
            <person name="Cheong K."/>
            <person name="Cui S."/>
            <person name="Der J.P."/>
            <person name="Gundlach H."/>
            <person name="Jiao Y."/>
            <person name="Hori C."/>
            <person name="Ishida J.K."/>
            <person name="Kasahara H."/>
            <person name="Kiba T."/>
            <person name="Kim M.S."/>
            <person name="Koo N."/>
            <person name="Laohavisit A."/>
            <person name="Lee Y.H."/>
            <person name="Lumba S."/>
            <person name="McCourt P."/>
            <person name="Mortimer J.C."/>
            <person name="Mutuku J.M."/>
            <person name="Nomura T."/>
            <person name="Sasaki-Sekimoto Y."/>
            <person name="Seto Y."/>
            <person name="Wang Y."/>
            <person name="Wakatake T."/>
            <person name="Sakakibara H."/>
            <person name="Demura T."/>
            <person name="Yamaguchi S."/>
            <person name="Yoneyama K."/>
            <person name="Manabe R.I."/>
            <person name="Nelson D.C."/>
            <person name="Schulman A.H."/>
            <person name="Timko M.P."/>
            <person name="dePamphilis C.W."/>
            <person name="Choi D."/>
            <person name="Shirasu K."/>
        </authorList>
    </citation>
    <scope>NUCLEOTIDE SEQUENCE [LARGE SCALE GENOMIC DNA]</scope>
    <source>
        <strain evidence="8">cv. UVA1</strain>
    </source>
</reference>
<comment type="similarity">
    <text evidence="1">Belongs to the peptidase A1 family.</text>
</comment>
<dbReference type="Gene3D" id="2.40.70.10">
    <property type="entry name" value="Acid Proteases"/>
    <property type="match status" value="2"/>
</dbReference>
<dbReference type="CDD" id="cd05476">
    <property type="entry name" value="pepsin_A_like_plant"/>
    <property type="match status" value="1"/>
</dbReference>
<accession>A0A5A7Q4M7</accession>
<keyword evidence="8" id="KW-1185">Reference proteome</keyword>
<dbReference type="GO" id="GO:0004190">
    <property type="term" value="F:aspartic-type endopeptidase activity"/>
    <property type="evidence" value="ECO:0007669"/>
    <property type="project" value="UniProtKB-KW"/>
</dbReference>
<evidence type="ECO:0000256" key="1">
    <source>
        <dbReference type="ARBA" id="ARBA00007447"/>
    </source>
</evidence>
<feature type="domain" description="Peptidase A1" evidence="6">
    <location>
        <begin position="62"/>
        <end position="399"/>
    </location>
</feature>
<dbReference type="GO" id="GO:0006508">
    <property type="term" value="P:proteolysis"/>
    <property type="evidence" value="ECO:0007669"/>
    <property type="project" value="UniProtKB-KW"/>
</dbReference>
<keyword evidence="3" id="KW-0064">Aspartyl protease</keyword>
<organism evidence="7 8">
    <name type="scientific">Striga asiatica</name>
    <name type="common">Asiatic witchweed</name>
    <name type="synonym">Buchnera asiatica</name>
    <dbReference type="NCBI Taxonomy" id="4170"/>
    <lineage>
        <taxon>Eukaryota</taxon>
        <taxon>Viridiplantae</taxon>
        <taxon>Streptophyta</taxon>
        <taxon>Embryophyta</taxon>
        <taxon>Tracheophyta</taxon>
        <taxon>Spermatophyta</taxon>
        <taxon>Magnoliopsida</taxon>
        <taxon>eudicotyledons</taxon>
        <taxon>Gunneridae</taxon>
        <taxon>Pentapetalae</taxon>
        <taxon>asterids</taxon>
        <taxon>lamiids</taxon>
        <taxon>Lamiales</taxon>
        <taxon>Orobanchaceae</taxon>
        <taxon>Buchnereae</taxon>
        <taxon>Striga</taxon>
    </lineage>
</organism>
<evidence type="ECO:0000313" key="7">
    <source>
        <dbReference type="EMBL" id="GER40140.1"/>
    </source>
</evidence>
<sequence>MEFNFNTMVKHVDHDKQLNTTELLRLALNRSRKRLHWLQEAATHRSPIDVEALTGYSGEGEYLAYLFIGTPPRPFPAIIDTASDLTWTQCAPCNNCSAQPTPLFNRTTSTSYAALKCPNKKCKLYKSDGCDKRPPDAKCTYNRTYGDGRGTRGELATETLWFEGLRVPRVLFGCGFHSYGDVLSGGAGVLGLGRWNDSIVSQLGVGTFSYCLPTFGANGTGRLLMGSGARVGAGAFTTPLLRHPGVRGGGLYYVRLQWISINGAHINVNSSAFKDGSGGLVIDSGTAITQLEKSTFEAVGKELTCQIGLQPTDGDLELCYKLPRGHADAEGIQFPEIVLGFEGGPLELPSRNYFLTVKDKRMVCFMMAATDSPLSIFGSFQQQDTLVAYDLANEELSFAPYTPCNHY</sequence>
<dbReference type="GO" id="GO:0005576">
    <property type="term" value="C:extracellular region"/>
    <property type="evidence" value="ECO:0007669"/>
    <property type="project" value="TreeGrafter"/>
</dbReference>
<evidence type="ECO:0000256" key="3">
    <source>
        <dbReference type="ARBA" id="ARBA00022750"/>
    </source>
</evidence>
<dbReference type="PROSITE" id="PS51767">
    <property type="entry name" value="PEPTIDASE_A1"/>
    <property type="match status" value="1"/>
</dbReference>
<comment type="caution">
    <text evidence="7">The sequence shown here is derived from an EMBL/GenBank/DDBJ whole genome shotgun (WGS) entry which is preliminary data.</text>
</comment>
<keyword evidence="4" id="KW-0378">Hydrolase</keyword>
<evidence type="ECO:0000259" key="6">
    <source>
        <dbReference type="PROSITE" id="PS51767"/>
    </source>
</evidence>
<dbReference type="InterPro" id="IPR032861">
    <property type="entry name" value="TAXi_N"/>
</dbReference>
<dbReference type="InterPro" id="IPR021109">
    <property type="entry name" value="Peptidase_aspartic_dom_sf"/>
</dbReference>
<dbReference type="Pfam" id="PF14541">
    <property type="entry name" value="TAXi_C"/>
    <property type="match status" value="1"/>
</dbReference>
<dbReference type="InterPro" id="IPR034161">
    <property type="entry name" value="Pepsin-like_plant"/>
</dbReference>
<gene>
    <name evidence="7" type="ORF">STAS_16797</name>
</gene>
<dbReference type="Pfam" id="PF14543">
    <property type="entry name" value="TAXi_N"/>
    <property type="match status" value="1"/>
</dbReference>
<keyword evidence="2 7" id="KW-0645">Protease</keyword>
<dbReference type="Proteomes" id="UP000325081">
    <property type="component" value="Unassembled WGS sequence"/>
</dbReference>
<protein>
    <submittedName>
        <fullName evidence="7">Eukaryotic aspartyl protease family protein</fullName>
    </submittedName>
</protein>
<dbReference type="InterPro" id="IPR032799">
    <property type="entry name" value="TAXi_C"/>
</dbReference>
<dbReference type="AlphaFoldDB" id="A0A5A7Q4M7"/>